<gene>
    <name evidence="3" type="ORF">NTJ_08197</name>
</gene>
<feature type="region of interest" description="Disordered" evidence="1">
    <location>
        <begin position="285"/>
        <end position="315"/>
    </location>
</feature>
<evidence type="ECO:0000259" key="2">
    <source>
        <dbReference type="Pfam" id="PF19031"/>
    </source>
</evidence>
<name>A0ABN7ATL3_9HEMI</name>
<evidence type="ECO:0000313" key="3">
    <source>
        <dbReference type="EMBL" id="BES95388.1"/>
    </source>
</evidence>
<proteinExistence type="predicted"/>
<keyword evidence="4" id="KW-1185">Reference proteome</keyword>
<feature type="compositionally biased region" description="Polar residues" evidence="1">
    <location>
        <begin position="286"/>
        <end position="298"/>
    </location>
</feature>
<dbReference type="Proteomes" id="UP001307889">
    <property type="component" value="Chromosome 6"/>
</dbReference>
<dbReference type="InterPro" id="IPR043987">
    <property type="entry name" value="CCZ1/INTU/HSP4_longin_1"/>
</dbReference>
<sequence>MTSELVIVFLYDCDLCKSEEDDPQDAIVYFYPTWVSSEQRHALCSQLMGVTQFFTNAFSIPSVIALQSGKFAVCKTGRFALVVGTDRSILDSLLRRRLTYLCDIIRLFHYSVECIESSLDEDEENLTDKFSQLLQTYLPIVLDGANPFDNLPLFKFPQNRTSVVDDAKIFLESVQKSYDVLGGAVLYQNKVVHSQLIHSLMKLIILAHPYQVKIPDSNVPTSFHLPSGVQLLKIYLKNEEAEALNNNQRINESIVSEKKVDSVQPKNIAVGERCDNELCEIGSPLTKENSLQNRSGKTTTDDEGSSSDGFGTGKDGVPDLVLDAVRARQLVRMSKISKKANVMNEVSGRMPTSKTADDIHAINNIPMRYFSIGLPKIKASWTDRKRPEDSKKLWFNTICDPKYPLYKSNGLPASYSLFSQSNVGPSLVPNGTGKTKKNYRDLSNERPAKRESRQLSLSLSKYSERPPPKDAPLTPLMAKMALCIVADEISESFIADEVTESVDNPFSVVENGSSSEPSSLLLGLSVAKEAPEKSVDSSSMASQHSMFVYGRNSTYVVLVLKKSAEISSNLVDSLWETADEYLKKVDDELDKVVEETSSSWCSGAEVSSAGEYSYAVVDGDWGPVERGGFYRPHQIQMVTCLHETLLSLPQVVDILVREEDSVTYGYRCDSSQVFYQQHCSQNLGVPTPADLMGVIPWKAKSVIQRDHHLTAA</sequence>
<reference evidence="3 4" key="1">
    <citation type="submission" date="2023-09" db="EMBL/GenBank/DDBJ databases">
        <title>Nesidiocoris tenuis whole genome shotgun sequence.</title>
        <authorList>
            <person name="Shibata T."/>
            <person name="Shimoda M."/>
            <person name="Kobayashi T."/>
            <person name="Uehara T."/>
        </authorList>
    </citation>
    <scope>NUCLEOTIDE SEQUENCE [LARGE SCALE GENOMIC DNA]</scope>
    <source>
        <strain evidence="3 4">Japan</strain>
    </source>
</reference>
<protein>
    <submittedName>
        <fullName evidence="3">Hermansky-Pudlak Syndrome 4</fullName>
    </submittedName>
</protein>
<dbReference type="Pfam" id="PF19031">
    <property type="entry name" value="Intu_longin_1"/>
    <property type="match status" value="1"/>
</dbReference>
<dbReference type="PANTHER" id="PTHR14407">
    <property type="entry name" value="HERMANSKY-PUDLAK SYNDROME 4 PROTEIN LIGHT-EAR PROTEIN-RELATED"/>
    <property type="match status" value="1"/>
</dbReference>
<feature type="region of interest" description="Disordered" evidence="1">
    <location>
        <begin position="426"/>
        <end position="471"/>
    </location>
</feature>
<feature type="domain" description="CCZ1/INTU/HSP4 first Longin" evidence="2">
    <location>
        <begin position="6"/>
        <end position="109"/>
    </location>
</feature>
<dbReference type="EMBL" id="AP028914">
    <property type="protein sequence ID" value="BES95388.1"/>
    <property type="molecule type" value="Genomic_DNA"/>
</dbReference>
<dbReference type="InterPro" id="IPR026091">
    <property type="entry name" value="HPS4"/>
</dbReference>
<evidence type="ECO:0000313" key="4">
    <source>
        <dbReference type="Proteomes" id="UP001307889"/>
    </source>
</evidence>
<feature type="compositionally biased region" description="Basic and acidic residues" evidence="1">
    <location>
        <begin position="438"/>
        <end position="453"/>
    </location>
</feature>
<organism evidence="3 4">
    <name type="scientific">Nesidiocoris tenuis</name>
    <dbReference type="NCBI Taxonomy" id="355587"/>
    <lineage>
        <taxon>Eukaryota</taxon>
        <taxon>Metazoa</taxon>
        <taxon>Ecdysozoa</taxon>
        <taxon>Arthropoda</taxon>
        <taxon>Hexapoda</taxon>
        <taxon>Insecta</taxon>
        <taxon>Pterygota</taxon>
        <taxon>Neoptera</taxon>
        <taxon>Paraneoptera</taxon>
        <taxon>Hemiptera</taxon>
        <taxon>Heteroptera</taxon>
        <taxon>Panheteroptera</taxon>
        <taxon>Cimicomorpha</taxon>
        <taxon>Miridae</taxon>
        <taxon>Dicyphina</taxon>
        <taxon>Nesidiocoris</taxon>
    </lineage>
</organism>
<evidence type="ECO:0000256" key="1">
    <source>
        <dbReference type="SAM" id="MobiDB-lite"/>
    </source>
</evidence>
<dbReference type="PANTHER" id="PTHR14407:SF9">
    <property type="entry name" value="BLOC-3 COMPLEX MEMBER HPS4"/>
    <property type="match status" value="1"/>
</dbReference>
<accession>A0ABN7ATL3</accession>